<gene>
    <name evidence="3" type="primary">LOC113938095</name>
</gene>
<sequence>MLDRRPIFSLGFASASAGASGSGLGGGGWQGSRSARTRGPARGDSGPRPRSSASGGSAPEGAFPHLDLRTPAHPTLVPLVQFRKLLASVPGRLFPRGRREPWVAAQLPLPPRRPSVLFKSVWDAGAFGNLGPLAPCGRGGPLVGAGTSARLWPRLLFQEAMT</sequence>
<feature type="compositionally biased region" description="Gly residues" evidence="1">
    <location>
        <begin position="20"/>
        <end position="30"/>
    </location>
</feature>
<accession>A0A6J2FGA9</accession>
<name>A0A6J2FGA9_ZALCA</name>
<feature type="compositionally biased region" description="Low complexity" evidence="1">
    <location>
        <begin position="31"/>
        <end position="62"/>
    </location>
</feature>
<reference evidence="3" key="1">
    <citation type="submission" date="2025-08" db="UniProtKB">
        <authorList>
            <consortium name="RefSeq"/>
        </authorList>
    </citation>
    <scope>IDENTIFICATION</scope>
    <source>
        <tissue evidence="3">Blood</tissue>
    </source>
</reference>
<evidence type="ECO:0000313" key="3">
    <source>
        <dbReference type="RefSeq" id="XP_027479023.1"/>
    </source>
</evidence>
<dbReference type="AlphaFoldDB" id="A0A6J2FGA9"/>
<organism evidence="2 3">
    <name type="scientific">Zalophus californianus</name>
    <name type="common">California sealion</name>
    <dbReference type="NCBI Taxonomy" id="9704"/>
    <lineage>
        <taxon>Eukaryota</taxon>
        <taxon>Metazoa</taxon>
        <taxon>Chordata</taxon>
        <taxon>Craniata</taxon>
        <taxon>Vertebrata</taxon>
        <taxon>Euteleostomi</taxon>
        <taxon>Mammalia</taxon>
        <taxon>Eutheria</taxon>
        <taxon>Laurasiatheria</taxon>
        <taxon>Carnivora</taxon>
        <taxon>Caniformia</taxon>
        <taxon>Pinnipedia</taxon>
        <taxon>Otariidae</taxon>
        <taxon>Zalophus</taxon>
    </lineage>
</organism>
<dbReference type="Proteomes" id="UP000515165">
    <property type="component" value="Chromosome 8"/>
</dbReference>
<dbReference type="RefSeq" id="XP_027479023.1">
    <property type="nucleotide sequence ID" value="XM_027623222.1"/>
</dbReference>
<protein>
    <submittedName>
        <fullName evidence="3">Uncharacterized protein LOC113938095</fullName>
    </submittedName>
</protein>
<dbReference type="KEGG" id="zca:113938095"/>
<keyword evidence="2" id="KW-1185">Reference proteome</keyword>
<evidence type="ECO:0000313" key="2">
    <source>
        <dbReference type="Proteomes" id="UP000515165"/>
    </source>
</evidence>
<evidence type="ECO:0000256" key="1">
    <source>
        <dbReference type="SAM" id="MobiDB-lite"/>
    </source>
</evidence>
<proteinExistence type="predicted"/>
<feature type="region of interest" description="Disordered" evidence="1">
    <location>
        <begin position="16"/>
        <end position="66"/>
    </location>
</feature>
<dbReference type="GeneID" id="113938095"/>